<feature type="transmembrane region" description="Helical" evidence="5">
    <location>
        <begin position="185"/>
        <end position="201"/>
    </location>
</feature>
<feature type="transmembrane region" description="Helical" evidence="5">
    <location>
        <begin position="391"/>
        <end position="414"/>
    </location>
</feature>
<accession>A0A8B9J3K7</accession>
<feature type="transmembrane region" description="Helical" evidence="5">
    <location>
        <begin position="150"/>
        <end position="173"/>
    </location>
</feature>
<evidence type="ECO:0000313" key="6">
    <source>
        <dbReference type="Ensembl" id="ENSACOP00000025376.1"/>
    </source>
</evidence>
<keyword evidence="4 5" id="KW-0472">Membrane</keyword>
<feature type="transmembrane region" description="Helical" evidence="5">
    <location>
        <begin position="600"/>
        <end position="622"/>
    </location>
</feature>
<feature type="transmembrane region" description="Helical" evidence="5">
    <location>
        <begin position="468"/>
        <end position="490"/>
    </location>
</feature>
<reference evidence="6" key="2">
    <citation type="submission" date="2025-09" db="UniProtKB">
        <authorList>
            <consortium name="Ensembl"/>
        </authorList>
    </citation>
    <scope>IDENTIFICATION</scope>
</reference>
<dbReference type="PANTHER" id="PTHR20661">
    <property type="entry name" value="PHOSPHATIDYLINOSITOL-GLYCAN BIOSYNTHESIS CLASS W PROTEIN"/>
    <property type="match status" value="1"/>
</dbReference>
<evidence type="ECO:0000256" key="3">
    <source>
        <dbReference type="ARBA" id="ARBA00022989"/>
    </source>
</evidence>
<feature type="transmembrane region" description="Helical" evidence="5">
    <location>
        <begin position="295"/>
        <end position="314"/>
    </location>
</feature>
<dbReference type="GO" id="GO:0005783">
    <property type="term" value="C:endoplasmic reticulum"/>
    <property type="evidence" value="ECO:0007669"/>
    <property type="project" value="TreeGrafter"/>
</dbReference>
<feature type="transmembrane region" description="Helical" evidence="5">
    <location>
        <begin position="335"/>
        <end position="352"/>
    </location>
</feature>
<organism evidence="6 7">
    <name type="scientific">Amazona collaria</name>
    <name type="common">yellow-billed parrot</name>
    <dbReference type="NCBI Taxonomy" id="241587"/>
    <lineage>
        <taxon>Eukaryota</taxon>
        <taxon>Metazoa</taxon>
        <taxon>Chordata</taxon>
        <taxon>Craniata</taxon>
        <taxon>Vertebrata</taxon>
        <taxon>Euteleostomi</taxon>
        <taxon>Archelosauria</taxon>
        <taxon>Archosauria</taxon>
        <taxon>Dinosauria</taxon>
        <taxon>Saurischia</taxon>
        <taxon>Theropoda</taxon>
        <taxon>Coelurosauria</taxon>
        <taxon>Aves</taxon>
        <taxon>Neognathae</taxon>
        <taxon>Neoaves</taxon>
        <taxon>Telluraves</taxon>
        <taxon>Australaves</taxon>
        <taxon>Psittaciformes</taxon>
        <taxon>Psittacidae</taxon>
        <taxon>Amazona</taxon>
    </lineage>
</organism>
<evidence type="ECO:0000256" key="1">
    <source>
        <dbReference type="ARBA" id="ARBA00004141"/>
    </source>
</evidence>
<feature type="transmembrane region" description="Helical" evidence="5">
    <location>
        <begin position="577"/>
        <end position="594"/>
    </location>
</feature>
<dbReference type="Ensembl" id="ENSACOT00000026241.1">
    <property type="protein sequence ID" value="ENSACOP00000025376.1"/>
    <property type="gene ID" value="ENSACOG00000017003.1"/>
</dbReference>
<feature type="transmembrane region" description="Helical" evidence="5">
    <location>
        <begin position="364"/>
        <end position="384"/>
    </location>
</feature>
<dbReference type="AlphaFoldDB" id="A0A8B9J3K7"/>
<feature type="transmembrane region" description="Helical" evidence="5">
    <location>
        <begin position="502"/>
        <end position="526"/>
    </location>
</feature>
<keyword evidence="2 5" id="KW-0812">Transmembrane</keyword>
<keyword evidence="7" id="KW-1185">Reference proteome</keyword>
<reference evidence="6" key="1">
    <citation type="submission" date="2025-08" db="UniProtKB">
        <authorList>
            <consortium name="Ensembl"/>
        </authorList>
    </citation>
    <scope>IDENTIFICATION</scope>
</reference>
<dbReference type="GO" id="GO:0072659">
    <property type="term" value="P:protein localization to plasma membrane"/>
    <property type="evidence" value="ECO:0007669"/>
    <property type="project" value="TreeGrafter"/>
</dbReference>
<dbReference type="GO" id="GO:0032216">
    <property type="term" value="F:glucosaminyl-phosphatidylinositol O-acyltransferase activity"/>
    <property type="evidence" value="ECO:0007669"/>
    <property type="project" value="TreeGrafter"/>
</dbReference>
<dbReference type="PANTHER" id="PTHR20661:SF0">
    <property type="entry name" value="PHOSPHATIDYLINOSITOL-GLYCAN BIOSYNTHESIS CLASS W PROTEIN"/>
    <property type="match status" value="1"/>
</dbReference>
<protein>
    <submittedName>
        <fullName evidence="6">Phosphatidylinositol glycan anchor biosynthesis class W</fullName>
    </submittedName>
</protein>
<dbReference type="GO" id="GO:0016020">
    <property type="term" value="C:membrane"/>
    <property type="evidence" value="ECO:0007669"/>
    <property type="project" value="UniProtKB-SubCell"/>
</dbReference>
<dbReference type="GO" id="GO:0006506">
    <property type="term" value="P:GPI anchor biosynthetic process"/>
    <property type="evidence" value="ECO:0007669"/>
    <property type="project" value="InterPro"/>
</dbReference>
<feature type="transmembrane region" description="Helical" evidence="5">
    <location>
        <begin position="434"/>
        <end position="456"/>
    </location>
</feature>
<evidence type="ECO:0000256" key="2">
    <source>
        <dbReference type="ARBA" id="ARBA00022692"/>
    </source>
</evidence>
<feature type="transmembrane region" description="Helical" evidence="5">
    <location>
        <begin position="254"/>
        <end position="275"/>
    </location>
</feature>
<evidence type="ECO:0000256" key="4">
    <source>
        <dbReference type="ARBA" id="ARBA00023136"/>
    </source>
</evidence>
<dbReference type="InterPro" id="IPR009447">
    <property type="entry name" value="PIGW/GWT1"/>
</dbReference>
<dbReference type="Pfam" id="PF06423">
    <property type="entry name" value="GWT1"/>
    <property type="match status" value="1"/>
</dbReference>
<name>A0A8B9J3K7_9PSIT</name>
<evidence type="ECO:0000313" key="7">
    <source>
        <dbReference type="Proteomes" id="UP000694522"/>
    </source>
</evidence>
<sequence>MASRIHFQINEFLSEFGSQRYSAPSGRFHSNLSSAVAPFVIWRQKTSFIAFRGDNWSSNGSIEFHKAARCPGQTEEVCGSVGAGEASAVGKGSDPAKLCSAAEARYACCPHPVSSETQWEPTQGKERRMSQKHLKEAFISNLNGTSLLEISIGLSLAPLCLLSRGLLLILYCLHYGKPLSSRTHSLLLDFLVLVSPLLFSCTVLSPVIFFIPIIIAAFCAGMFSKIYSQRKQEPRMAFRQMVKHFQKMPLDPEYIPAITVFRVYINVLTSISILAVDFPQYPRRYAKTETYGTGIMDFGVGAFVFGNGVVCPEVRQKSSVTQPKFSNVAKQFSSIWPLIFLGIGRLLSVKSVDYHEHTSEYGVHWNFFFTLAFVRLAASLLLSVFPKKSSWIVAVNLAVLYQLILNTTSLKMFILHGSNGRDTRVGFLNANREGLLSLFGYLAIYMASVQVGLWLLRRRSSVRGWAEAVRLLLLTVLVLFLCLHISQVYVEPVSRRMANLSYCIWVVAHCLMFFICLVVTDLTLVFTKLLVRGSSVPCCWDVVQPPGTNKKHELEAVPVGRGGKHMCLISAINKNQLLFFLLANVMTGAVNILIDTVHSKTVFTLCILHLYMFFNCLVMYIMHAKNIVFKFW</sequence>
<dbReference type="Proteomes" id="UP000694522">
    <property type="component" value="Unplaced"/>
</dbReference>
<proteinExistence type="predicted"/>
<evidence type="ECO:0000256" key="5">
    <source>
        <dbReference type="SAM" id="Phobius"/>
    </source>
</evidence>
<comment type="subcellular location">
    <subcellularLocation>
        <location evidence="1">Membrane</location>
        <topology evidence="1">Multi-pass membrane protein</topology>
    </subcellularLocation>
</comment>
<keyword evidence="3 5" id="KW-1133">Transmembrane helix</keyword>